<evidence type="ECO:0000256" key="1">
    <source>
        <dbReference type="SAM" id="MobiDB-lite"/>
    </source>
</evidence>
<name>A0A2N6CV52_9GAMM</name>
<feature type="region of interest" description="Disordered" evidence="1">
    <location>
        <begin position="248"/>
        <end position="269"/>
    </location>
</feature>
<feature type="region of interest" description="Disordered" evidence="1">
    <location>
        <begin position="1"/>
        <end position="22"/>
    </location>
</feature>
<proteinExistence type="predicted"/>
<dbReference type="AlphaFoldDB" id="A0A2N6CV52"/>
<organism evidence="2 3">
    <name type="scientific">Sedimenticola selenatireducens</name>
    <dbReference type="NCBI Taxonomy" id="191960"/>
    <lineage>
        <taxon>Bacteria</taxon>
        <taxon>Pseudomonadati</taxon>
        <taxon>Pseudomonadota</taxon>
        <taxon>Gammaproteobacteria</taxon>
        <taxon>Chromatiales</taxon>
        <taxon>Sedimenticolaceae</taxon>
        <taxon>Sedimenticola</taxon>
    </lineage>
</organism>
<accession>A0A2N6CV52</accession>
<dbReference type="NCBIfam" id="TIGR03761">
    <property type="entry name" value="ICE_PFL4669"/>
    <property type="match status" value="1"/>
</dbReference>
<protein>
    <submittedName>
        <fullName evidence="2">TIGR03761 family integrating conjugative element protein</fullName>
    </submittedName>
</protein>
<feature type="compositionally biased region" description="Polar residues" evidence="1">
    <location>
        <begin position="1"/>
        <end position="15"/>
    </location>
</feature>
<gene>
    <name evidence="2" type="ORF">C0630_11745</name>
</gene>
<dbReference type="STRING" id="1111735.GCA_000428045_01783"/>
<reference evidence="2 3" key="1">
    <citation type="submission" date="2017-11" db="EMBL/GenBank/DDBJ databases">
        <title>Genome-resolved metagenomics identifies genetic mobility, metabolic interactions, and unexpected diversity in perchlorate-reducing communities.</title>
        <authorList>
            <person name="Barnum T.P."/>
            <person name="Figueroa I.A."/>
            <person name="Carlstrom C.I."/>
            <person name="Lucas L.N."/>
            <person name="Engelbrektson A.L."/>
            <person name="Coates J.D."/>
        </authorList>
    </citation>
    <scope>NUCLEOTIDE SEQUENCE [LARGE SCALE GENOMIC DNA]</scope>
    <source>
        <strain evidence="2">BM301</strain>
    </source>
</reference>
<dbReference type="InterPro" id="IPR014996">
    <property type="entry name" value="AcaB"/>
</dbReference>
<feature type="compositionally biased region" description="Polar residues" evidence="1">
    <location>
        <begin position="254"/>
        <end position="269"/>
    </location>
</feature>
<evidence type="ECO:0000313" key="2">
    <source>
        <dbReference type="EMBL" id="PLX61078.1"/>
    </source>
</evidence>
<evidence type="ECO:0000313" key="3">
    <source>
        <dbReference type="Proteomes" id="UP000235015"/>
    </source>
</evidence>
<dbReference type="RefSeq" id="WP_273439630.1">
    <property type="nucleotide sequence ID" value="NZ_PKUN01000021.1"/>
</dbReference>
<dbReference type="Proteomes" id="UP000235015">
    <property type="component" value="Unassembled WGS sequence"/>
</dbReference>
<dbReference type="Pfam" id="PF08900">
    <property type="entry name" value="AcaB"/>
    <property type="match status" value="1"/>
</dbReference>
<sequence length="269" mass="29592">MNSGRSDPEQGSAQSPEEVAVDTGPGALRGQVWLTVQTRQAQRLIRGRNGTAGKPAIIGLVGFADRLRVIWQAARNDDPYADWWLIQVHEVLERVRDLVRTEQATLDVRLEQLSALEVAVAKSLKPYRVALRFANPYAYRGAQLIAEYDTFVRTLLTAHHVGLLPGPSMEALLNGCARKIRGAFALPQGYHFLGVDRAALKQGTANANRARQVMGEVPEAVLNGMEQAPLMPRKVQFHEAATRHIRLQPVEATPTASGQESWNDDSSST</sequence>
<dbReference type="EMBL" id="PKUN01000021">
    <property type="protein sequence ID" value="PLX61078.1"/>
    <property type="molecule type" value="Genomic_DNA"/>
</dbReference>
<comment type="caution">
    <text evidence="2">The sequence shown here is derived from an EMBL/GenBank/DDBJ whole genome shotgun (WGS) entry which is preliminary data.</text>
</comment>